<dbReference type="Proteomes" id="UP000669179">
    <property type="component" value="Unassembled WGS sequence"/>
</dbReference>
<dbReference type="EMBL" id="JAGEOJ010000003">
    <property type="protein sequence ID" value="MBO2447308.1"/>
    <property type="molecule type" value="Genomic_DNA"/>
</dbReference>
<keyword evidence="2" id="KW-1185">Reference proteome</keyword>
<gene>
    <name evidence="1" type="ORF">J4573_09445</name>
</gene>
<accession>A0A939T2Y5</accession>
<dbReference type="RefSeq" id="WP_208254892.1">
    <property type="nucleotide sequence ID" value="NZ_JAGEOJ010000003.1"/>
</dbReference>
<evidence type="ECO:0000313" key="2">
    <source>
        <dbReference type="Proteomes" id="UP000669179"/>
    </source>
</evidence>
<sequence>MFWRKQRAAIDGFHSLHQALIWQQGFSASMLPDEWGRLVHSLAGHGAAVRRRKWAPPQRATTVVVPLVQVLAADTRGDGTLSVAADLRGPNAQGKLSAQQTFPGQRRGVRKIVEWWSYDPWLSMRAELRDGSELELAVADRTRFRKIHKRSQSGKYKTKMKTKTVHRITVTRRLPAGTALQRPASPPPGWISVRVRDGKRPVIRASAKVEAGRQHERMLPEQILHMATELFRWSPADSAGAAGAARRTS</sequence>
<reference evidence="1" key="1">
    <citation type="submission" date="2021-03" db="EMBL/GenBank/DDBJ databases">
        <authorList>
            <person name="Kanchanasin P."/>
            <person name="Saeng-In P."/>
            <person name="Phongsopitanun W."/>
            <person name="Yuki M."/>
            <person name="Kudo T."/>
            <person name="Ohkuma M."/>
            <person name="Tanasupawat S."/>
        </authorList>
    </citation>
    <scope>NUCLEOTIDE SEQUENCE</scope>
    <source>
        <strain evidence="1">GKU 128</strain>
    </source>
</reference>
<organism evidence="1 2">
    <name type="scientific">Actinomadura barringtoniae</name>
    <dbReference type="NCBI Taxonomy" id="1427535"/>
    <lineage>
        <taxon>Bacteria</taxon>
        <taxon>Bacillati</taxon>
        <taxon>Actinomycetota</taxon>
        <taxon>Actinomycetes</taxon>
        <taxon>Streptosporangiales</taxon>
        <taxon>Thermomonosporaceae</taxon>
        <taxon>Actinomadura</taxon>
    </lineage>
</organism>
<dbReference type="AlphaFoldDB" id="A0A939T2Y5"/>
<name>A0A939T2Y5_9ACTN</name>
<proteinExistence type="predicted"/>
<comment type="caution">
    <text evidence="1">The sequence shown here is derived from an EMBL/GenBank/DDBJ whole genome shotgun (WGS) entry which is preliminary data.</text>
</comment>
<protein>
    <submittedName>
        <fullName evidence="1">Uncharacterized protein</fullName>
    </submittedName>
</protein>
<evidence type="ECO:0000313" key="1">
    <source>
        <dbReference type="EMBL" id="MBO2447308.1"/>
    </source>
</evidence>